<dbReference type="RefSeq" id="WP_305171942.1">
    <property type="nucleotide sequence ID" value="NZ_JAUUDS010000001.1"/>
</dbReference>
<dbReference type="InterPro" id="IPR024455">
    <property type="entry name" value="Phage_capsid"/>
</dbReference>
<feature type="region of interest" description="Disordered" evidence="2">
    <location>
        <begin position="1"/>
        <end position="41"/>
    </location>
</feature>
<comment type="caution">
    <text evidence="4">The sequence shown here is derived from an EMBL/GenBank/DDBJ whole genome shotgun (WGS) entry which is preliminary data.</text>
</comment>
<dbReference type="InterPro" id="IPR054612">
    <property type="entry name" value="Phage_capsid-like_C"/>
</dbReference>
<organism evidence="4 5">
    <name type="scientific">Sphingomonas aurea</name>
    <dbReference type="NCBI Taxonomy" id="3063994"/>
    <lineage>
        <taxon>Bacteria</taxon>
        <taxon>Pseudomonadati</taxon>
        <taxon>Pseudomonadota</taxon>
        <taxon>Alphaproteobacteria</taxon>
        <taxon>Sphingomonadales</taxon>
        <taxon>Sphingomonadaceae</taxon>
        <taxon>Sphingomonas</taxon>
    </lineage>
</organism>
<keyword evidence="5" id="KW-1185">Reference proteome</keyword>
<evidence type="ECO:0000313" key="4">
    <source>
        <dbReference type="EMBL" id="MDP1026387.1"/>
    </source>
</evidence>
<gene>
    <name evidence="4" type="ORF">Q5H91_04115</name>
</gene>
<proteinExistence type="predicted"/>
<reference evidence="4 5" key="1">
    <citation type="submission" date="2023-07" db="EMBL/GenBank/DDBJ databases">
        <authorList>
            <person name="Kim M.K."/>
        </authorList>
    </citation>
    <scope>NUCLEOTIDE SEQUENCE [LARGE SCALE GENOMIC DNA]</scope>
    <source>
        <strain evidence="4 5">KR1UV-12</strain>
    </source>
</reference>
<comment type="subcellular location">
    <subcellularLocation>
        <location evidence="1">Virion</location>
    </subcellularLocation>
</comment>
<dbReference type="NCBIfam" id="TIGR01554">
    <property type="entry name" value="major_cap_HK97"/>
    <property type="match status" value="1"/>
</dbReference>
<dbReference type="SUPFAM" id="SSF56563">
    <property type="entry name" value="Major capsid protein gp5"/>
    <property type="match status" value="1"/>
</dbReference>
<evidence type="ECO:0000256" key="1">
    <source>
        <dbReference type="ARBA" id="ARBA00004328"/>
    </source>
</evidence>
<sequence length="432" mass="46834">MNLAVLKAEARATAQRQQERLQKAIDEDRDLTAEEETADADDKAKLARLTAQIQRAEQAMTAAAAIGATPAQTPPATAPPAGTVPAQPRAALDNGGFRDMAEFAQAVRCANPQAGQGFRVDDRLAAPTNVHMEGGDEMGSYLVPPEFRQQITDLVFGNGNDPIMDLISPEATGANRVVGLGDETTPWGSTGVKAFWRSEAEQMRPTRSQLTPRETKLNEVYAFVLATEELLQDAPRVAGLLTNHASAAIRWTVADAFMYGDGVDKPLGWMASPAAITVAKDAGQAAATISRFNIARMFARMIQPSGASWLANSEILPSLMEIASQAGQPLWYPNYQDAPGGTLLGRPIIFNEHSRSLGQRGDIQFVNPNGYEAFRRQNAATFAESIHLYFDYALTAYRWMFRIGGQPVLSKPVPMANSQTTKSHFVTLAERA</sequence>
<evidence type="ECO:0000259" key="3">
    <source>
        <dbReference type="Pfam" id="PF05065"/>
    </source>
</evidence>
<feature type="compositionally biased region" description="Basic and acidic residues" evidence="2">
    <location>
        <begin position="17"/>
        <end position="32"/>
    </location>
</feature>
<protein>
    <submittedName>
        <fullName evidence="4">Phage major capsid protein</fullName>
    </submittedName>
</protein>
<dbReference type="Gene3D" id="3.30.2400.10">
    <property type="entry name" value="Major capsid protein gp5"/>
    <property type="match status" value="1"/>
</dbReference>
<dbReference type="EMBL" id="JAUUDS010000001">
    <property type="protein sequence ID" value="MDP1026387.1"/>
    <property type="molecule type" value="Genomic_DNA"/>
</dbReference>
<evidence type="ECO:0000313" key="5">
    <source>
        <dbReference type="Proteomes" id="UP001230685"/>
    </source>
</evidence>
<dbReference type="Proteomes" id="UP001230685">
    <property type="component" value="Unassembled WGS sequence"/>
</dbReference>
<feature type="domain" description="Phage capsid-like C-terminal" evidence="3">
    <location>
        <begin position="139"/>
        <end position="413"/>
    </location>
</feature>
<accession>A0ABT9EHF5</accession>
<dbReference type="Pfam" id="PF05065">
    <property type="entry name" value="Phage_capsid"/>
    <property type="match status" value="1"/>
</dbReference>
<name>A0ABT9EHF5_9SPHN</name>
<evidence type="ECO:0000256" key="2">
    <source>
        <dbReference type="SAM" id="MobiDB-lite"/>
    </source>
</evidence>